<dbReference type="EMBL" id="JANJYI010000003">
    <property type="protein sequence ID" value="KAK2655916.1"/>
    <property type="molecule type" value="Genomic_DNA"/>
</dbReference>
<comment type="caution">
    <text evidence="1">The sequence shown here is derived from an EMBL/GenBank/DDBJ whole genome shotgun (WGS) entry which is preliminary data.</text>
</comment>
<organism evidence="1 2">
    <name type="scientific">Dipteronia dyeriana</name>
    <dbReference type="NCBI Taxonomy" id="168575"/>
    <lineage>
        <taxon>Eukaryota</taxon>
        <taxon>Viridiplantae</taxon>
        <taxon>Streptophyta</taxon>
        <taxon>Embryophyta</taxon>
        <taxon>Tracheophyta</taxon>
        <taxon>Spermatophyta</taxon>
        <taxon>Magnoliopsida</taxon>
        <taxon>eudicotyledons</taxon>
        <taxon>Gunneridae</taxon>
        <taxon>Pentapetalae</taxon>
        <taxon>rosids</taxon>
        <taxon>malvids</taxon>
        <taxon>Sapindales</taxon>
        <taxon>Sapindaceae</taxon>
        <taxon>Hippocastanoideae</taxon>
        <taxon>Acereae</taxon>
        <taxon>Dipteronia</taxon>
    </lineage>
</organism>
<proteinExistence type="predicted"/>
<accession>A0AAE0CLV5</accession>
<dbReference type="AlphaFoldDB" id="A0AAE0CLV5"/>
<evidence type="ECO:0000313" key="2">
    <source>
        <dbReference type="Proteomes" id="UP001280121"/>
    </source>
</evidence>
<dbReference type="PANTHER" id="PTHR47723">
    <property type="entry name" value="OS05G0353850 PROTEIN"/>
    <property type="match status" value="1"/>
</dbReference>
<protein>
    <submittedName>
        <fullName evidence="1">Uncharacterized protein</fullName>
    </submittedName>
</protein>
<reference evidence="1" key="1">
    <citation type="journal article" date="2023" name="Plant J.">
        <title>Genome sequences and population genomics provide insights into the demographic history, inbreeding, and mutation load of two 'living fossil' tree species of Dipteronia.</title>
        <authorList>
            <person name="Feng Y."/>
            <person name="Comes H.P."/>
            <person name="Chen J."/>
            <person name="Zhu S."/>
            <person name="Lu R."/>
            <person name="Zhang X."/>
            <person name="Li P."/>
            <person name="Qiu J."/>
            <person name="Olsen K.M."/>
            <person name="Qiu Y."/>
        </authorList>
    </citation>
    <scope>NUCLEOTIDE SEQUENCE</scope>
    <source>
        <strain evidence="1">KIB01</strain>
    </source>
</reference>
<evidence type="ECO:0000313" key="1">
    <source>
        <dbReference type="EMBL" id="KAK2655916.1"/>
    </source>
</evidence>
<dbReference type="InterPro" id="IPR053151">
    <property type="entry name" value="RNase_H-like"/>
</dbReference>
<gene>
    <name evidence="1" type="ORF">Ddye_008968</name>
</gene>
<name>A0AAE0CLV5_9ROSI</name>
<dbReference type="Proteomes" id="UP001280121">
    <property type="component" value="Unassembled WGS sequence"/>
</dbReference>
<keyword evidence="2" id="KW-1185">Reference proteome</keyword>
<dbReference type="PANTHER" id="PTHR47723:SF19">
    <property type="entry name" value="POLYNUCLEOTIDYL TRANSFERASE, RIBONUCLEASE H-LIKE SUPERFAMILY PROTEIN"/>
    <property type="match status" value="1"/>
</dbReference>
<sequence>MTTYFLSWIPRIQDWVKLNVDGSMLTHLNAIAGGGVFRDYKKDWLGGFALNKGIGSVVDAELWGIFIE</sequence>